<organism evidence="3 4">
    <name type="scientific">Paraburkholderia humisilvae</name>
    <dbReference type="NCBI Taxonomy" id="627669"/>
    <lineage>
        <taxon>Bacteria</taxon>
        <taxon>Pseudomonadati</taxon>
        <taxon>Pseudomonadota</taxon>
        <taxon>Betaproteobacteria</taxon>
        <taxon>Burkholderiales</taxon>
        <taxon>Burkholderiaceae</taxon>
        <taxon>Paraburkholderia</taxon>
    </lineage>
</organism>
<dbReference type="Pfam" id="PF05036">
    <property type="entry name" value="SPOR"/>
    <property type="match status" value="1"/>
</dbReference>
<dbReference type="RefSeq" id="WP_175231484.1">
    <property type="nucleotide sequence ID" value="NZ_CADIKH010000044.1"/>
</dbReference>
<sequence>MLKTLFLLLLLAFGAAMFAAGVLAPPSVKAPLESFSARARALVHDTSATPPLAAKPGATYADAPAQAANAASTPIASLLVPVPPPAAGHYALQAATFASQEAAAIFAAAAAKLDYKTTIVPISDAGQPFIVAVGDYRSVDAADADQFVVQRQLQTTVLPPVILLPAVSVSASTSAPVAKANANASVTAAAPTQGNP</sequence>
<reference evidence="3 4" key="1">
    <citation type="submission" date="2020-04" db="EMBL/GenBank/DDBJ databases">
        <authorList>
            <person name="De Canck E."/>
        </authorList>
    </citation>
    <scope>NUCLEOTIDE SEQUENCE [LARGE SCALE GENOMIC DNA]</scope>
    <source>
        <strain evidence="3 4">LMG 29542</strain>
    </source>
</reference>
<dbReference type="EMBL" id="CADIKH010000044">
    <property type="protein sequence ID" value="CAB3770179.1"/>
    <property type="molecule type" value="Genomic_DNA"/>
</dbReference>
<keyword evidence="4" id="KW-1185">Reference proteome</keyword>
<dbReference type="Proteomes" id="UP000494363">
    <property type="component" value="Unassembled WGS sequence"/>
</dbReference>
<dbReference type="SUPFAM" id="SSF110997">
    <property type="entry name" value="Sporulation related repeat"/>
    <property type="match status" value="1"/>
</dbReference>
<evidence type="ECO:0000259" key="2">
    <source>
        <dbReference type="PROSITE" id="PS51724"/>
    </source>
</evidence>
<evidence type="ECO:0000313" key="4">
    <source>
        <dbReference type="Proteomes" id="UP000494363"/>
    </source>
</evidence>
<feature type="signal peptide" evidence="1">
    <location>
        <begin position="1"/>
        <end position="19"/>
    </location>
</feature>
<keyword evidence="1" id="KW-0732">Signal</keyword>
<accession>A0A6J5EUE0</accession>
<evidence type="ECO:0000256" key="1">
    <source>
        <dbReference type="SAM" id="SignalP"/>
    </source>
</evidence>
<dbReference type="InterPro" id="IPR036680">
    <property type="entry name" value="SPOR-like_sf"/>
</dbReference>
<proteinExistence type="predicted"/>
<protein>
    <recommendedName>
        <fullName evidence="2">SPOR domain-containing protein</fullName>
    </recommendedName>
</protein>
<feature type="chain" id="PRO_5026889999" description="SPOR domain-containing protein" evidence="1">
    <location>
        <begin position="20"/>
        <end position="196"/>
    </location>
</feature>
<dbReference type="GO" id="GO:0042834">
    <property type="term" value="F:peptidoglycan binding"/>
    <property type="evidence" value="ECO:0007669"/>
    <property type="project" value="InterPro"/>
</dbReference>
<feature type="domain" description="SPOR" evidence="2">
    <location>
        <begin position="84"/>
        <end position="165"/>
    </location>
</feature>
<gene>
    <name evidence="3" type="ORF">LMG29542_06290</name>
</gene>
<evidence type="ECO:0000313" key="3">
    <source>
        <dbReference type="EMBL" id="CAB3770179.1"/>
    </source>
</evidence>
<dbReference type="InterPro" id="IPR007730">
    <property type="entry name" value="SPOR-like_dom"/>
</dbReference>
<dbReference type="AlphaFoldDB" id="A0A6J5EUE0"/>
<name>A0A6J5EUE0_9BURK</name>
<dbReference type="PROSITE" id="PS51724">
    <property type="entry name" value="SPOR"/>
    <property type="match status" value="1"/>
</dbReference>